<dbReference type="EMBL" id="CDMZ01005742">
    <property type="protein sequence ID" value="CEM53949.1"/>
    <property type="molecule type" value="Genomic_DNA"/>
</dbReference>
<accession>A0A0G4I9Y7</accession>
<reference evidence="2" key="1">
    <citation type="submission" date="2014-11" db="EMBL/GenBank/DDBJ databases">
        <authorList>
            <person name="Otto D Thomas"/>
            <person name="Naeem Raeece"/>
        </authorList>
    </citation>
    <scope>NUCLEOTIDE SEQUENCE</scope>
</reference>
<proteinExistence type="predicted"/>
<protein>
    <recommendedName>
        <fullName evidence="3">Nucleotide-diphospho-sugar transferase domain-containing protein</fullName>
    </recommendedName>
</protein>
<organism evidence="2">
    <name type="scientific">Chromera velia CCMP2878</name>
    <dbReference type="NCBI Taxonomy" id="1169474"/>
    <lineage>
        <taxon>Eukaryota</taxon>
        <taxon>Sar</taxon>
        <taxon>Alveolata</taxon>
        <taxon>Colpodellida</taxon>
        <taxon>Chromeraceae</taxon>
        <taxon>Chromera</taxon>
    </lineage>
</organism>
<gene>
    <name evidence="2" type="ORF">Cvel_12395</name>
</gene>
<feature type="signal peptide" evidence="1">
    <location>
        <begin position="1"/>
        <end position="21"/>
    </location>
</feature>
<name>A0A0G4I9Y7_9ALVE</name>
<evidence type="ECO:0000256" key="1">
    <source>
        <dbReference type="SAM" id="SignalP"/>
    </source>
</evidence>
<sequence length="474" mass="53424">MTKQPLCVSAFSFLIVLLLHGGPFPFPHFSNASNIIHTVSDNLLVLDHEAYHASKFLPKEEKTPEAAGLSVYCRNAGARRLRNCADKHGPGLYRVVSKKDFESFGGVRGWSSNVPKYLTEVEFNAAEDPKSRIAHLRSGNNITYVSKYVHSLLNGVSYCNAHRYAFWVYLLGNDPTKPEVVLLEGRTGHFSKLLGVQATLSLSIYEWVVLSDQDAWFHTGGLQERGRPPKYLEWEDTAPLRGYLERENTKDIVVQDMQAICVGVLAFRNSKFTQDFMRRWWAEGIKDYTKLRPDQVCFSHLMFSDMAGENGLNYPGGTRHHCGWGNPHCTHFLKQDHFSAPWADFDWTHFTFISEKGEPFLEKYYEEGTGRGARRLRKGKCKARSEGKCEAGNRGEPVEERLVNYALHFCSFAPSECSMVNPGVIMHTGDGSYPTYPTFSISPFHLVDNTETGGSAAIKKSVSEEFGEEHLEAA</sequence>
<evidence type="ECO:0008006" key="3">
    <source>
        <dbReference type="Google" id="ProtNLM"/>
    </source>
</evidence>
<feature type="chain" id="PRO_5005192332" description="Nucleotide-diphospho-sugar transferase domain-containing protein" evidence="1">
    <location>
        <begin position="22"/>
        <end position="474"/>
    </location>
</feature>
<dbReference type="VEuPathDB" id="CryptoDB:Cvel_12395"/>
<dbReference type="AlphaFoldDB" id="A0A0G4I9Y7"/>
<evidence type="ECO:0000313" key="2">
    <source>
        <dbReference type="EMBL" id="CEM53949.1"/>
    </source>
</evidence>
<keyword evidence="1" id="KW-0732">Signal</keyword>